<dbReference type="EMBL" id="BCNO01000001">
    <property type="protein sequence ID" value="GAQ94874.1"/>
    <property type="molecule type" value="Genomic_DNA"/>
</dbReference>
<evidence type="ECO:0000256" key="2">
    <source>
        <dbReference type="ARBA" id="ARBA00023012"/>
    </source>
</evidence>
<reference evidence="9" key="1">
    <citation type="submission" date="2016-01" db="EMBL/GenBank/DDBJ databases">
        <title>Draft genome sequence of Thermodesulfovibrio aggregans strain TGE-P1.</title>
        <authorList>
            <person name="Sekiguchi Y."/>
            <person name="Ohashi A."/>
            <person name="Matsuura N."/>
            <person name="Tourlousse M.D."/>
        </authorList>
    </citation>
    <scope>NUCLEOTIDE SEQUENCE [LARGE SCALE GENOMIC DNA]</scope>
    <source>
        <strain evidence="9">TGE-P1</strain>
    </source>
</reference>
<feature type="domain" description="Response regulatory" evidence="7">
    <location>
        <begin position="3"/>
        <end position="119"/>
    </location>
</feature>
<dbReference type="PANTHER" id="PTHR45339:SF1">
    <property type="entry name" value="HYBRID SIGNAL TRANSDUCTION HISTIDINE KINASE J"/>
    <property type="match status" value="1"/>
</dbReference>
<evidence type="ECO:0000256" key="4">
    <source>
        <dbReference type="ARBA" id="ARBA00023125"/>
    </source>
</evidence>
<dbReference type="InterPro" id="IPR011006">
    <property type="entry name" value="CheY-like_superfamily"/>
</dbReference>
<keyword evidence="5" id="KW-0804">Transcription</keyword>
<evidence type="ECO:0000256" key="5">
    <source>
        <dbReference type="ARBA" id="ARBA00023163"/>
    </source>
</evidence>
<accession>A0A0U9HSZ0</accession>
<name>A0A0U9HSZ0_9BACT</name>
<dbReference type="STRING" id="86166.TAGGR_11067"/>
<evidence type="ECO:0000256" key="3">
    <source>
        <dbReference type="ARBA" id="ARBA00023015"/>
    </source>
</evidence>
<protein>
    <submittedName>
        <fullName evidence="8">Two-component system, cell cycle response regulator DivK</fullName>
    </submittedName>
</protein>
<dbReference type="RefSeq" id="WP_059176287.1">
    <property type="nucleotide sequence ID" value="NZ_BCNO01000001.1"/>
</dbReference>
<dbReference type="InterPro" id="IPR001789">
    <property type="entry name" value="Sig_transdc_resp-reg_receiver"/>
</dbReference>
<feature type="modified residue" description="4-aspartylphosphate" evidence="6">
    <location>
        <position position="52"/>
    </location>
</feature>
<keyword evidence="2" id="KW-0902">Two-component regulatory system</keyword>
<keyword evidence="1 6" id="KW-0597">Phosphoprotein</keyword>
<dbReference type="PROSITE" id="PS50110">
    <property type="entry name" value="RESPONSE_REGULATORY"/>
    <property type="match status" value="1"/>
</dbReference>
<dbReference type="PANTHER" id="PTHR45339">
    <property type="entry name" value="HYBRID SIGNAL TRANSDUCTION HISTIDINE KINASE J"/>
    <property type="match status" value="1"/>
</dbReference>
<dbReference type="OrthoDB" id="9802491at2"/>
<dbReference type="FunFam" id="3.40.50.2300:FF:000001">
    <property type="entry name" value="DNA-binding response regulator PhoB"/>
    <property type="match status" value="1"/>
</dbReference>
<evidence type="ECO:0000313" key="9">
    <source>
        <dbReference type="Proteomes" id="UP000054976"/>
    </source>
</evidence>
<evidence type="ECO:0000256" key="6">
    <source>
        <dbReference type="PROSITE-ProRule" id="PRU00169"/>
    </source>
</evidence>
<dbReference type="AlphaFoldDB" id="A0A0U9HSZ0"/>
<proteinExistence type="predicted"/>
<comment type="caution">
    <text evidence="8">The sequence shown here is derived from an EMBL/GenBank/DDBJ whole genome shotgun (WGS) entry which is preliminary data.</text>
</comment>
<keyword evidence="9" id="KW-1185">Reference proteome</keyword>
<keyword evidence="4" id="KW-0238">DNA-binding</keyword>
<dbReference type="Pfam" id="PF00072">
    <property type="entry name" value="Response_reg"/>
    <property type="match status" value="1"/>
</dbReference>
<sequence length="122" mass="13898">MKTILVVDDNEDSRELVKKILKKQGYEIIEAVDGEDALAKAIAYRPDLILMDISIPKIDGYEVTKRLKSRIDFKDTPIIAFTAHAMRGDQEKALEAGCDGYISKPINVREFPEQIKIYLKEK</sequence>
<dbReference type="SUPFAM" id="SSF52172">
    <property type="entry name" value="CheY-like"/>
    <property type="match status" value="1"/>
</dbReference>
<dbReference type="GO" id="GO:0003677">
    <property type="term" value="F:DNA binding"/>
    <property type="evidence" value="ECO:0007669"/>
    <property type="project" value="UniProtKB-KW"/>
</dbReference>
<evidence type="ECO:0000256" key="1">
    <source>
        <dbReference type="ARBA" id="ARBA00022553"/>
    </source>
</evidence>
<evidence type="ECO:0000259" key="7">
    <source>
        <dbReference type="PROSITE" id="PS50110"/>
    </source>
</evidence>
<dbReference type="GO" id="GO:0000160">
    <property type="term" value="P:phosphorelay signal transduction system"/>
    <property type="evidence" value="ECO:0007669"/>
    <property type="project" value="UniProtKB-KW"/>
</dbReference>
<gene>
    <name evidence="8" type="ORF">TAGGR_11067</name>
</gene>
<organism evidence="8 9">
    <name type="scientific">Thermodesulfovibrio aggregans</name>
    <dbReference type="NCBI Taxonomy" id="86166"/>
    <lineage>
        <taxon>Bacteria</taxon>
        <taxon>Pseudomonadati</taxon>
        <taxon>Nitrospirota</taxon>
        <taxon>Thermodesulfovibrionia</taxon>
        <taxon>Thermodesulfovibrionales</taxon>
        <taxon>Thermodesulfovibrionaceae</taxon>
        <taxon>Thermodesulfovibrio</taxon>
    </lineage>
</organism>
<keyword evidence="3" id="KW-0805">Transcription regulation</keyword>
<dbReference type="SMART" id="SM00448">
    <property type="entry name" value="REC"/>
    <property type="match status" value="1"/>
</dbReference>
<dbReference type="Gene3D" id="3.40.50.2300">
    <property type="match status" value="1"/>
</dbReference>
<evidence type="ECO:0000313" key="8">
    <source>
        <dbReference type="EMBL" id="GAQ94874.1"/>
    </source>
</evidence>
<dbReference type="Proteomes" id="UP000054976">
    <property type="component" value="Unassembled WGS sequence"/>
</dbReference>